<organism evidence="1 2">
    <name type="scientific">Robbsia andropogonis</name>
    <dbReference type="NCBI Taxonomy" id="28092"/>
    <lineage>
        <taxon>Bacteria</taxon>
        <taxon>Pseudomonadati</taxon>
        <taxon>Pseudomonadota</taxon>
        <taxon>Betaproteobacteria</taxon>
        <taxon>Burkholderiales</taxon>
        <taxon>Burkholderiaceae</taxon>
        <taxon>Robbsia</taxon>
    </lineage>
</organism>
<dbReference type="STRING" id="28092.WM40_15415"/>
<comment type="caution">
    <text evidence="1">The sequence shown here is derived from an EMBL/GenBank/DDBJ whole genome shotgun (WGS) entry which is preliminary data.</text>
</comment>
<dbReference type="EMBL" id="LAQU01000016">
    <property type="protein sequence ID" value="KKB62698.1"/>
    <property type="molecule type" value="Genomic_DNA"/>
</dbReference>
<keyword evidence="2" id="KW-1185">Reference proteome</keyword>
<dbReference type="AlphaFoldDB" id="A0A0F5JXZ0"/>
<dbReference type="PATRIC" id="fig|28092.6.peg.3639"/>
<sequence>MDKDENVAGLIRFLLKWSCRLARIPFGNNTPAQLNWNSVAFNNNDRLTLDAAETLALRMLNPSEKLRPYEVFLLAFWKVMQTPERLYLKLLDEHRNRFFYDIFGIRANHSIRNEVIEDVSRENAFNKNGEDDKVFILRTRHRFLNVDDLGKGIARRFPQFRVRIEARVDDPKMNSAAMKLAILRKEPDGENRYTLSELEQEHVRRFLNETTSVYAKIRPEFNHAHAPVEVTLEWREGIDPVKAASTVDSAFREWTWTLWRFEEWNEGVLRNEVIAFISSQNIAKSFKINFTDGQAHFGLLTLNLLPTIK</sequence>
<dbReference type="Proteomes" id="UP000033618">
    <property type="component" value="Unassembled WGS sequence"/>
</dbReference>
<accession>A0A0F5JXZ0</accession>
<gene>
    <name evidence="1" type="ORF">WM40_15415</name>
</gene>
<protein>
    <submittedName>
        <fullName evidence="1">Uncharacterized protein</fullName>
    </submittedName>
</protein>
<evidence type="ECO:0000313" key="2">
    <source>
        <dbReference type="Proteomes" id="UP000033618"/>
    </source>
</evidence>
<evidence type="ECO:0000313" key="1">
    <source>
        <dbReference type="EMBL" id="KKB62698.1"/>
    </source>
</evidence>
<reference evidence="1 2" key="1">
    <citation type="submission" date="2015-03" db="EMBL/GenBank/DDBJ databases">
        <title>Draft Genome Sequence of Burkholderia andropogonis type strain ICMP2807, isolated from Sorghum bicolor.</title>
        <authorList>
            <person name="Lopes-Santos L."/>
            <person name="Castro D.B."/>
            <person name="Ottoboni L.M."/>
            <person name="Park D."/>
            <person name="Weirc B.S."/>
            <person name="Destefano S.A."/>
        </authorList>
    </citation>
    <scope>NUCLEOTIDE SEQUENCE [LARGE SCALE GENOMIC DNA]</scope>
    <source>
        <strain evidence="1 2">ICMP2807</strain>
    </source>
</reference>
<proteinExistence type="predicted"/>
<name>A0A0F5JXZ0_9BURK</name>